<dbReference type="EMBL" id="JANPWB010000010">
    <property type="protein sequence ID" value="KAJ1142992.1"/>
    <property type="molecule type" value="Genomic_DNA"/>
</dbReference>
<evidence type="ECO:0000256" key="1">
    <source>
        <dbReference type="SAM" id="MobiDB-lite"/>
    </source>
</evidence>
<name>A0AAV7QR63_PLEWA</name>
<accession>A0AAV7QR63</accession>
<reference evidence="2" key="1">
    <citation type="journal article" date="2022" name="bioRxiv">
        <title>Sequencing and chromosome-scale assembly of the giantPleurodeles waltlgenome.</title>
        <authorList>
            <person name="Brown T."/>
            <person name="Elewa A."/>
            <person name="Iarovenko S."/>
            <person name="Subramanian E."/>
            <person name="Araus A.J."/>
            <person name="Petzold A."/>
            <person name="Susuki M."/>
            <person name="Suzuki K.-i.T."/>
            <person name="Hayashi T."/>
            <person name="Toyoda A."/>
            <person name="Oliveira C."/>
            <person name="Osipova E."/>
            <person name="Leigh N.D."/>
            <person name="Simon A."/>
            <person name="Yun M.H."/>
        </authorList>
    </citation>
    <scope>NUCLEOTIDE SEQUENCE</scope>
    <source>
        <strain evidence="2">20211129_DDA</strain>
        <tissue evidence="2">Liver</tissue>
    </source>
</reference>
<sequence length="70" mass="6642">MGSGQSGLGPPLEGLADVLGATSDRGPSRDVVASLTSNVGRLPGGYVEAVEGGPREGIGGGARAAPDPGA</sequence>
<organism evidence="2 3">
    <name type="scientific">Pleurodeles waltl</name>
    <name type="common">Iberian ribbed newt</name>
    <dbReference type="NCBI Taxonomy" id="8319"/>
    <lineage>
        <taxon>Eukaryota</taxon>
        <taxon>Metazoa</taxon>
        <taxon>Chordata</taxon>
        <taxon>Craniata</taxon>
        <taxon>Vertebrata</taxon>
        <taxon>Euteleostomi</taxon>
        <taxon>Amphibia</taxon>
        <taxon>Batrachia</taxon>
        <taxon>Caudata</taxon>
        <taxon>Salamandroidea</taxon>
        <taxon>Salamandridae</taxon>
        <taxon>Pleurodelinae</taxon>
        <taxon>Pleurodeles</taxon>
    </lineage>
</organism>
<keyword evidence="3" id="KW-1185">Reference proteome</keyword>
<dbReference type="AlphaFoldDB" id="A0AAV7QR63"/>
<evidence type="ECO:0000313" key="3">
    <source>
        <dbReference type="Proteomes" id="UP001066276"/>
    </source>
</evidence>
<comment type="caution">
    <text evidence="2">The sequence shown here is derived from an EMBL/GenBank/DDBJ whole genome shotgun (WGS) entry which is preliminary data.</text>
</comment>
<gene>
    <name evidence="2" type="ORF">NDU88_009304</name>
</gene>
<dbReference type="Proteomes" id="UP001066276">
    <property type="component" value="Chromosome 6"/>
</dbReference>
<protein>
    <submittedName>
        <fullName evidence="2">Uncharacterized protein</fullName>
    </submittedName>
</protein>
<evidence type="ECO:0000313" key="2">
    <source>
        <dbReference type="EMBL" id="KAJ1142992.1"/>
    </source>
</evidence>
<feature type="region of interest" description="Disordered" evidence="1">
    <location>
        <begin position="1"/>
        <end position="29"/>
    </location>
</feature>
<proteinExistence type="predicted"/>
<feature type="region of interest" description="Disordered" evidence="1">
    <location>
        <begin position="46"/>
        <end position="70"/>
    </location>
</feature>